<evidence type="ECO:0000313" key="1">
    <source>
        <dbReference type="EMBL" id="ABF97394.1"/>
    </source>
</evidence>
<organism evidence="1">
    <name type="scientific">Oryza sativa subsp. japonica</name>
    <name type="common">Rice</name>
    <dbReference type="NCBI Taxonomy" id="39947"/>
    <lineage>
        <taxon>Eukaryota</taxon>
        <taxon>Viridiplantae</taxon>
        <taxon>Streptophyta</taxon>
        <taxon>Embryophyta</taxon>
        <taxon>Tracheophyta</taxon>
        <taxon>Spermatophyta</taxon>
        <taxon>Magnoliopsida</taxon>
        <taxon>Liliopsida</taxon>
        <taxon>Poales</taxon>
        <taxon>Poaceae</taxon>
        <taxon>BOP clade</taxon>
        <taxon>Oryzoideae</taxon>
        <taxon>Oryzeae</taxon>
        <taxon>Oryzinae</taxon>
        <taxon>Oryza</taxon>
        <taxon>Oryza sativa</taxon>
    </lineage>
</organism>
<reference evidence="1" key="2">
    <citation type="submission" date="2006-06" db="EMBL/GenBank/DDBJ databases">
        <authorList>
            <person name="Buell R."/>
            <person name="Wing R.A."/>
            <person name="McCombie W.A."/>
            <person name="Ouyang S."/>
        </authorList>
    </citation>
    <scope>NUCLEOTIDE SEQUENCE</scope>
</reference>
<protein>
    <submittedName>
        <fullName evidence="1">Uncharacterized protein</fullName>
    </submittedName>
</protein>
<name>Q10HE9_ORYSJ</name>
<dbReference type="EMBL" id="DP000009">
    <property type="protein sequence ID" value="ABF97394.1"/>
    <property type="molecule type" value="Genomic_DNA"/>
</dbReference>
<dbReference type="AlphaFoldDB" id="Q10HE9"/>
<gene>
    <name evidence="1" type="ordered locus">LOC_Os03g39416</name>
</gene>
<sequence>METEIFIQVRAPELSVDNRVAFLLESASGEIKDSAMSLLTVSVDTVGD</sequence>
<accession>Q10HE9</accession>
<reference evidence="1" key="1">
    <citation type="journal article" date="2005" name="Genome Res.">
        <title>Sequence, annotation, and analysis of synteny between rice chromosome 3 and diverged grass species.</title>
        <authorList>
            <consortium name="Rice Chromosome 3 Sequencing Consortium"/>
            <person name="Buell C.R."/>
            <person name="Yuan Q."/>
            <person name="Ouyang S."/>
            <person name="Liu J."/>
            <person name="Zhu W."/>
            <person name="Wang A."/>
            <person name="Maiti R."/>
            <person name="Haas B."/>
            <person name="Wortman J."/>
            <person name="Pertea M."/>
            <person name="Jones K.M."/>
            <person name="Kim M."/>
            <person name="Overton L."/>
            <person name="Tsitrin T."/>
            <person name="Fadrosh D."/>
            <person name="Bera J."/>
            <person name="Weaver B."/>
            <person name="Jin S."/>
            <person name="Johri S."/>
            <person name="Reardon M."/>
            <person name="Webb K."/>
            <person name="Hill J."/>
            <person name="Moffat K."/>
            <person name="Tallon L."/>
            <person name="Van Aken S."/>
            <person name="Lewis M."/>
            <person name="Utterback T."/>
            <person name="Feldblyum T."/>
            <person name="Zismann V."/>
            <person name="Iobst S."/>
            <person name="Hsiao J."/>
            <person name="de Vazeille A.R."/>
            <person name="Salzberg S.L."/>
            <person name="White O."/>
            <person name="Fraser C."/>
            <person name="Yu Y."/>
            <person name="Kim H."/>
            <person name="Rambo T."/>
            <person name="Currie J."/>
            <person name="Collura K."/>
            <person name="Kernodle-Thompson S."/>
            <person name="Wei F."/>
            <person name="Kudrna K."/>
            <person name="Ammiraju J.S."/>
            <person name="Luo M."/>
            <person name="Goicoechea J.L."/>
            <person name="Wing R.A."/>
            <person name="Henry D."/>
            <person name="Oates R."/>
            <person name="Palmer M."/>
            <person name="Pries G."/>
            <person name="Saski C."/>
            <person name="Simmons J."/>
            <person name="Soderlund C."/>
            <person name="Nelson W."/>
            <person name="de la Bastide M."/>
            <person name="Spiegel L."/>
            <person name="Nascimento L."/>
            <person name="Huang E."/>
            <person name="Preston R."/>
            <person name="Zutavern T."/>
            <person name="Palmer L."/>
            <person name="O'Shaughnessy A."/>
            <person name="Dike S."/>
            <person name="McCombie W.R."/>
            <person name="Minx P."/>
            <person name="Cordum H."/>
            <person name="Wilson R."/>
            <person name="Jin W."/>
            <person name="Lee H.R."/>
            <person name="Jiang J."/>
            <person name="Jackson S."/>
        </authorList>
    </citation>
    <scope>NUCLEOTIDE SEQUENCE [LARGE SCALE GENOMIC DNA]</scope>
</reference>
<proteinExistence type="predicted"/>